<evidence type="ECO:0000313" key="2">
    <source>
        <dbReference type="EMBL" id="SUZ89913.1"/>
    </source>
</evidence>
<evidence type="ECO:0000256" key="1">
    <source>
        <dbReference type="SAM" id="Phobius"/>
    </source>
</evidence>
<keyword evidence="1" id="KW-0812">Transmembrane</keyword>
<proteinExistence type="predicted"/>
<dbReference type="AlphaFoldDB" id="A0A381RLL1"/>
<dbReference type="InterPro" id="IPR029062">
    <property type="entry name" value="Class_I_gatase-like"/>
</dbReference>
<name>A0A381RLL1_9ZZZZ</name>
<organism evidence="2">
    <name type="scientific">marine metagenome</name>
    <dbReference type="NCBI Taxonomy" id="408172"/>
    <lineage>
        <taxon>unclassified sequences</taxon>
        <taxon>metagenomes</taxon>
        <taxon>ecological metagenomes</taxon>
    </lineage>
</organism>
<dbReference type="PANTHER" id="PTHR37464">
    <property type="entry name" value="BLL2463 PROTEIN"/>
    <property type="match status" value="1"/>
</dbReference>
<dbReference type="PANTHER" id="PTHR37464:SF1">
    <property type="entry name" value="BLL2463 PROTEIN"/>
    <property type="match status" value="1"/>
</dbReference>
<gene>
    <name evidence="2" type="ORF">METZ01_LOCUS42767</name>
</gene>
<reference evidence="2" key="1">
    <citation type="submission" date="2018-05" db="EMBL/GenBank/DDBJ databases">
        <authorList>
            <person name="Lanie J.A."/>
            <person name="Ng W.-L."/>
            <person name="Kazmierczak K.M."/>
            <person name="Andrzejewski T.M."/>
            <person name="Davidsen T.M."/>
            <person name="Wayne K.J."/>
            <person name="Tettelin H."/>
            <person name="Glass J.I."/>
            <person name="Rusch D."/>
            <person name="Podicherti R."/>
            <person name="Tsui H.-C.T."/>
            <person name="Winkler M.E."/>
        </authorList>
    </citation>
    <scope>NUCLEOTIDE SEQUENCE</scope>
</reference>
<feature type="transmembrane region" description="Helical" evidence="1">
    <location>
        <begin position="606"/>
        <end position="625"/>
    </location>
</feature>
<evidence type="ECO:0008006" key="3">
    <source>
        <dbReference type="Google" id="ProtNLM"/>
    </source>
</evidence>
<protein>
    <recommendedName>
        <fullName evidence="3">Aerotolerance regulator N-terminal domain-containing protein</fullName>
    </recommendedName>
</protein>
<dbReference type="SUPFAM" id="SSF52317">
    <property type="entry name" value="Class I glutamine amidotransferase-like"/>
    <property type="match status" value="1"/>
</dbReference>
<keyword evidence="1" id="KW-1133">Transmembrane helix</keyword>
<dbReference type="EMBL" id="UINC01001850">
    <property type="protein sequence ID" value="SUZ89913.1"/>
    <property type="molecule type" value="Genomic_DNA"/>
</dbReference>
<keyword evidence="1" id="KW-0472">Membrane</keyword>
<sequence>MKFQQILLLLLRMLVIASLVMMMTQPVTQGFMPGWLAAEQDARLILVIDNSASMSVKVGNQSFIELSKKEALGLLPSFNKETQITLAQTCPPKTIFMGQSNDPDLLASIQNIQPTVDYDDLWANLNHLLKDETIVEPIKECVIFSDFMYRPDSTFMAGIPNFESWKFYFIQPGTVYDNLSIRSVSSLNRIKTMSQLVKLNTRIENSGELPKPNVPLELLFNEHRVGQVVSEIESGKEKEFQFQAYPANMGIVQCRVSLPKDNYDLDNNWFLSMSIMEQIRCGIIGANSDDVAMLEMVLRAIDPQHQFLSIESRIQPELNRLFLDDVDVALIHNPKNITEEGVKDLEKFLRSGGGVIWFQGNEDGSEFHPDIFEKIGFPFPEKRMNAGQGFFSTQIAGEYSDLLQDLQVRNLDSELPEVFNYIQTKLDVKQKVHWILNNSDPLLIEFSKGSGSIFYFSTLLDLRWNDLAIRGMLVPLIYRLLVLTGTDEINTSSVKINEPKWISVEEKYLRHKWEIVSPSGRTEMIVPEYDREGINISSTDELGVYTVYSNGELFTSFPTRLHDQEYIQTRFSQNDIESILSSNQTRWLTLKDEFSQVFLETRQGKSLWKIFLALAILFLLAESIIGRPIRVNMKAEDS</sequence>
<accession>A0A381RLL1</accession>
<dbReference type="Gene3D" id="3.40.50.880">
    <property type="match status" value="1"/>
</dbReference>